<evidence type="ECO:0000313" key="1">
    <source>
        <dbReference type="EMBL" id="KKU89390.1"/>
    </source>
</evidence>
<accession>A0A0G1X4N7</accession>
<proteinExistence type="predicted"/>
<gene>
    <name evidence="1" type="ORF">UY19_C0015G0030</name>
</gene>
<reference evidence="1 2" key="1">
    <citation type="journal article" date="2015" name="Nature">
        <title>rRNA introns, odd ribosomes, and small enigmatic genomes across a large radiation of phyla.</title>
        <authorList>
            <person name="Brown C.T."/>
            <person name="Hug L.A."/>
            <person name="Thomas B.C."/>
            <person name="Sharon I."/>
            <person name="Castelle C.J."/>
            <person name="Singh A."/>
            <person name="Wilkins M.J."/>
            <person name="Williams K.H."/>
            <person name="Banfield J.F."/>
        </authorList>
    </citation>
    <scope>NUCLEOTIDE SEQUENCE [LARGE SCALE GENOMIC DNA]</scope>
</reference>
<name>A0A0G1X4N7_9BACT</name>
<dbReference type="Proteomes" id="UP000033882">
    <property type="component" value="Unassembled WGS sequence"/>
</dbReference>
<sequence length="96" mass="10726">MSEAIQPCPQQDICPCPPSPSCTAEAFTTCGMANSIEYITALLARPYYLRMNFCKRAAFLTDHFKVFIDEEEASYTATQVCAIIKSRLYLTSKTTP</sequence>
<protein>
    <submittedName>
        <fullName evidence="1">Uncharacterized protein</fullName>
    </submittedName>
</protein>
<dbReference type="EMBL" id="LCPB01000015">
    <property type="protein sequence ID" value="KKU89390.1"/>
    <property type="molecule type" value="Genomic_DNA"/>
</dbReference>
<evidence type="ECO:0000313" key="2">
    <source>
        <dbReference type="Proteomes" id="UP000033882"/>
    </source>
</evidence>
<dbReference type="AlphaFoldDB" id="A0A0G1X4N7"/>
<comment type="caution">
    <text evidence="1">The sequence shown here is derived from an EMBL/GenBank/DDBJ whole genome shotgun (WGS) entry which is preliminary data.</text>
</comment>
<organism evidence="1 2">
    <name type="scientific">Candidatus Wolfebacteria bacterium GW2011_GWA2_47_9b</name>
    <dbReference type="NCBI Taxonomy" id="1619005"/>
    <lineage>
        <taxon>Bacteria</taxon>
        <taxon>Candidatus Wolfeibacteriota</taxon>
    </lineage>
</organism>